<dbReference type="Pfam" id="PF06267">
    <property type="entry name" value="DUF1028"/>
    <property type="match status" value="1"/>
</dbReference>
<dbReference type="InterPro" id="IPR010430">
    <property type="entry name" value="DUF1028"/>
</dbReference>
<dbReference type="Proteomes" id="UP000198778">
    <property type="component" value="Unassembled WGS sequence"/>
</dbReference>
<dbReference type="GO" id="GO:0016787">
    <property type="term" value="F:hydrolase activity"/>
    <property type="evidence" value="ECO:0007669"/>
    <property type="project" value="UniProtKB-KW"/>
</dbReference>
<dbReference type="InterPro" id="IPR029055">
    <property type="entry name" value="Ntn_hydrolases_N"/>
</dbReference>
<dbReference type="SUPFAM" id="SSF56235">
    <property type="entry name" value="N-terminal nucleophile aminohydrolases (Ntn hydrolases)"/>
    <property type="match status" value="1"/>
</dbReference>
<reference evidence="3" key="1">
    <citation type="submission" date="2016-10" db="EMBL/GenBank/DDBJ databases">
        <authorList>
            <person name="Varghese N."/>
            <person name="Submissions S."/>
        </authorList>
    </citation>
    <scope>NUCLEOTIDE SEQUENCE [LARGE SCALE GENOMIC DNA]</scope>
    <source>
        <strain evidence="3">CGMCC 1.10369</strain>
    </source>
</reference>
<name>A0A1H0I7B7_9BACI</name>
<proteinExistence type="predicted"/>
<dbReference type="RefSeq" id="WP_090843523.1">
    <property type="nucleotide sequence ID" value="NZ_FNIL01000010.1"/>
</dbReference>
<protein>
    <submittedName>
        <fullName evidence="2">Uncharacterized conserved protein, Ntn-hydrolase superfamily</fullName>
    </submittedName>
</protein>
<dbReference type="AlphaFoldDB" id="A0A1H0I7B7"/>
<keyword evidence="2" id="KW-0378">Hydrolase</keyword>
<evidence type="ECO:0000313" key="2">
    <source>
        <dbReference type="EMBL" id="SDO27255.1"/>
    </source>
</evidence>
<dbReference type="InterPro" id="IPR014927">
    <property type="entry name" value="PG-bd_2"/>
</dbReference>
<dbReference type="EMBL" id="FNIL01000010">
    <property type="protein sequence ID" value="SDO27255.1"/>
    <property type="molecule type" value="Genomic_DNA"/>
</dbReference>
<feature type="domain" description="Putative peptidoglycan binding" evidence="1">
    <location>
        <begin position="214"/>
        <end position="286"/>
    </location>
</feature>
<dbReference type="STRING" id="745820.SAMN04488053_11029"/>
<accession>A0A1H0I7B7</accession>
<dbReference type="Gene3D" id="3.60.20.10">
    <property type="entry name" value="Glutamine Phosphoribosylpyrophosphate, subunit 1, domain 1"/>
    <property type="match status" value="1"/>
</dbReference>
<organism evidence="2 3">
    <name type="scientific">Alkalicoccus daliensis</name>
    <dbReference type="NCBI Taxonomy" id="745820"/>
    <lineage>
        <taxon>Bacteria</taxon>
        <taxon>Bacillati</taxon>
        <taxon>Bacillota</taxon>
        <taxon>Bacilli</taxon>
        <taxon>Bacillales</taxon>
        <taxon>Bacillaceae</taxon>
        <taxon>Alkalicoccus</taxon>
    </lineage>
</organism>
<dbReference type="OrthoDB" id="9790012at2"/>
<evidence type="ECO:0000259" key="1">
    <source>
        <dbReference type="Pfam" id="PF08823"/>
    </source>
</evidence>
<dbReference type="PANTHER" id="PTHR39328">
    <property type="entry name" value="BLL2871 PROTEIN"/>
    <property type="match status" value="1"/>
</dbReference>
<sequence length="290" mass="32473">MKKMQPKVATYSLIGFDPETNETGIVVQSKFLGVGAVVPWAKAGVGAVATQSFANTSFGPQGLDMLEKGMHPEEVKNHLIAEDHEKELRQFAIMNANGETAVFTGTECYDWAGDRMGKFCSAQGNILLNKETVDALVETFENSSGPLAERLLSALEEAEKAGGDARGKQSAALFIVQEKGGYGGYNDRKYDLRVDDHKEPIKELKRLYELHQLYFSKPEPGDLLVIEKEVLKEIEVNLISEGLLDQHYNAYNVDVKEALKNYFLRENFEERWQEEDKIDPAVLTYMRAGQ</sequence>
<gene>
    <name evidence="2" type="ORF">SAMN04488053_11029</name>
</gene>
<evidence type="ECO:0000313" key="3">
    <source>
        <dbReference type="Proteomes" id="UP000198778"/>
    </source>
</evidence>
<dbReference type="PANTHER" id="PTHR39328:SF1">
    <property type="entry name" value="BLL2871 PROTEIN"/>
    <property type="match status" value="1"/>
</dbReference>
<dbReference type="Pfam" id="PF08823">
    <property type="entry name" value="PG_binding_2"/>
    <property type="match status" value="1"/>
</dbReference>
<keyword evidence="3" id="KW-1185">Reference proteome</keyword>